<proteinExistence type="predicted"/>
<dbReference type="Proteomes" id="UP000701853">
    <property type="component" value="Chromosome 9"/>
</dbReference>
<comment type="caution">
    <text evidence="2">The sequence shown here is derived from an EMBL/GenBank/DDBJ whole genome shotgun (WGS) entry which is preliminary data.</text>
</comment>
<evidence type="ECO:0000313" key="3">
    <source>
        <dbReference type="Proteomes" id="UP000701853"/>
    </source>
</evidence>
<reference evidence="2 3" key="1">
    <citation type="journal article" date="2021" name="bioRxiv">
        <title>The Gossypium anomalum genome as a resource for cotton improvement and evolutionary analysis of hybrid incompatibility.</title>
        <authorList>
            <person name="Grover C.E."/>
            <person name="Yuan D."/>
            <person name="Arick M.A."/>
            <person name="Miller E.R."/>
            <person name="Hu G."/>
            <person name="Peterson D.G."/>
            <person name="Wendel J.F."/>
            <person name="Udall J.A."/>
        </authorList>
    </citation>
    <scope>NUCLEOTIDE SEQUENCE [LARGE SCALE GENOMIC DNA]</scope>
    <source>
        <strain evidence="2">JFW-Udall</strain>
        <tissue evidence="2">Leaf</tissue>
    </source>
</reference>
<feature type="region of interest" description="Disordered" evidence="1">
    <location>
        <begin position="51"/>
        <end position="73"/>
    </location>
</feature>
<dbReference type="OrthoDB" id="1742365at2759"/>
<sequence>MGSPLRCKRMLVYYNRRSLSSEVNSHNGILSWRPNSRTNAVIPRERGFWELGEDPPEFTPKNPLEAPTGGPSHDPLPDMGNAGMQSRLGPFDGLGRSHKLDCPRFDGTDFRGGLHKLNWTCYARSLQERFGSSLFRDPMAELVTLKQQGTVERYHDAFLSLLNQLQLPESYALSIFTSNLELEIGQYLQLFKPQSLVEGFQIARQVETILLHSQKRTFFPSDGSFPRSLPVPSHSTSPGKSILPPIAVF</sequence>
<dbReference type="EMBL" id="JAHUZN010000009">
    <property type="protein sequence ID" value="KAG8483684.1"/>
    <property type="molecule type" value="Genomic_DNA"/>
</dbReference>
<evidence type="ECO:0000313" key="2">
    <source>
        <dbReference type="EMBL" id="KAG8483684.1"/>
    </source>
</evidence>
<accession>A0A8J6CT73</accession>
<dbReference type="AlphaFoldDB" id="A0A8J6CT73"/>
<organism evidence="2 3">
    <name type="scientific">Gossypium anomalum</name>
    <dbReference type="NCBI Taxonomy" id="47600"/>
    <lineage>
        <taxon>Eukaryota</taxon>
        <taxon>Viridiplantae</taxon>
        <taxon>Streptophyta</taxon>
        <taxon>Embryophyta</taxon>
        <taxon>Tracheophyta</taxon>
        <taxon>Spermatophyta</taxon>
        <taxon>Magnoliopsida</taxon>
        <taxon>eudicotyledons</taxon>
        <taxon>Gunneridae</taxon>
        <taxon>Pentapetalae</taxon>
        <taxon>rosids</taxon>
        <taxon>malvids</taxon>
        <taxon>Malvales</taxon>
        <taxon>Malvaceae</taxon>
        <taxon>Malvoideae</taxon>
        <taxon>Gossypium</taxon>
    </lineage>
</organism>
<keyword evidence="3" id="KW-1185">Reference proteome</keyword>
<evidence type="ECO:0008006" key="4">
    <source>
        <dbReference type="Google" id="ProtNLM"/>
    </source>
</evidence>
<evidence type="ECO:0000256" key="1">
    <source>
        <dbReference type="SAM" id="MobiDB-lite"/>
    </source>
</evidence>
<name>A0A8J6CT73_9ROSI</name>
<protein>
    <recommendedName>
        <fullName evidence="4">Retrotransposon gag domain-containing protein</fullName>
    </recommendedName>
</protein>
<gene>
    <name evidence="2" type="ORF">CXB51_022491</name>
</gene>